<evidence type="ECO:0000313" key="2">
    <source>
        <dbReference type="EnsemblPlants" id="Pp3c25_12150V3.1"/>
    </source>
</evidence>
<dbReference type="InParanoid" id="A0A2K1IEM3"/>
<name>A0A2K1IEM3_PHYPA</name>
<evidence type="ECO:0000313" key="3">
    <source>
        <dbReference type="Proteomes" id="UP000006727"/>
    </source>
</evidence>
<reference evidence="1 3" key="2">
    <citation type="journal article" date="2018" name="Plant J.">
        <title>The Physcomitrella patens chromosome-scale assembly reveals moss genome structure and evolution.</title>
        <authorList>
            <person name="Lang D."/>
            <person name="Ullrich K.K."/>
            <person name="Murat F."/>
            <person name="Fuchs J."/>
            <person name="Jenkins J."/>
            <person name="Haas F.B."/>
            <person name="Piednoel M."/>
            <person name="Gundlach H."/>
            <person name="Van Bel M."/>
            <person name="Meyberg R."/>
            <person name="Vives C."/>
            <person name="Morata J."/>
            <person name="Symeonidi A."/>
            <person name="Hiss M."/>
            <person name="Muchero W."/>
            <person name="Kamisugi Y."/>
            <person name="Saleh O."/>
            <person name="Blanc G."/>
            <person name="Decker E.L."/>
            <person name="van Gessel N."/>
            <person name="Grimwood J."/>
            <person name="Hayes R.D."/>
            <person name="Graham S.W."/>
            <person name="Gunter L.E."/>
            <person name="McDaniel S.F."/>
            <person name="Hoernstein S.N.W."/>
            <person name="Larsson A."/>
            <person name="Li F.W."/>
            <person name="Perroud P.F."/>
            <person name="Phillips J."/>
            <person name="Ranjan P."/>
            <person name="Rokshar D.S."/>
            <person name="Rothfels C.J."/>
            <person name="Schneider L."/>
            <person name="Shu S."/>
            <person name="Stevenson D.W."/>
            <person name="Thummler F."/>
            <person name="Tillich M."/>
            <person name="Villarreal Aguilar J.C."/>
            <person name="Widiez T."/>
            <person name="Wong G.K."/>
            <person name="Wymore A."/>
            <person name="Zhang Y."/>
            <person name="Zimmer A.D."/>
            <person name="Quatrano R.S."/>
            <person name="Mayer K.F.X."/>
            <person name="Goodstein D."/>
            <person name="Casacuberta J.M."/>
            <person name="Vandepoele K."/>
            <person name="Reski R."/>
            <person name="Cuming A.C."/>
            <person name="Tuskan G.A."/>
            <person name="Maumus F."/>
            <person name="Salse J."/>
            <person name="Schmutz J."/>
            <person name="Rensing S.A."/>
        </authorList>
    </citation>
    <scope>NUCLEOTIDE SEQUENCE [LARGE SCALE GENOMIC DNA]</scope>
    <source>
        <strain evidence="2 3">cv. Gransden 2004</strain>
    </source>
</reference>
<gene>
    <name evidence="1" type="ORF">PHYPA_029875</name>
</gene>
<dbReference type="Proteomes" id="UP000006727">
    <property type="component" value="Chromosome 25"/>
</dbReference>
<reference evidence="2" key="3">
    <citation type="submission" date="2020-12" db="UniProtKB">
        <authorList>
            <consortium name="EnsemblPlants"/>
        </authorList>
    </citation>
    <scope>IDENTIFICATION</scope>
</reference>
<keyword evidence="3" id="KW-1185">Reference proteome</keyword>
<reference evidence="1 3" key="1">
    <citation type="journal article" date="2008" name="Science">
        <title>The Physcomitrella genome reveals evolutionary insights into the conquest of land by plants.</title>
        <authorList>
            <person name="Rensing S."/>
            <person name="Lang D."/>
            <person name="Zimmer A."/>
            <person name="Terry A."/>
            <person name="Salamov A."/>
            <person name="Shapiro H."/>
            <person name="Nishiyama T."/>
            <person name="Perroud P.-F."/>
            <person name="Lindquist E."/>
            <person name="Kamisugi Y."/>
            <person name="Tanahashi T."/>
            <person name="Sakakibara K."/>
            <person name="Fujita T."/>
            <person name="Oishi K."/>
            <person name="Shin-I T."/>
            <person name="Kuroki Y."/>
            <person name="Toyoda A."/>
            <person name="Suzuki Y."/>
            <person name="Hashimoto A."/>
            <person name="Yamaguchi K."/>
            <person name="Sugano A."/>
            <person name="Kohara Y."/>
            <person name="Fujiyama A."/>
            <person name="Anterola A."/>
            <person name="Aoki S."/>
            <person name="Ashton N."/>
            <person name="Barbazuk W.B."/>
            <person name="Barker E."/>
            <person name="Bennetzen J."/>
            <person name="Bezanilla M."/>
            <person name="Blankenship R."/>
            <person name="Cho S.H."/>
            <person name="Dutcher S."/>
            <person name="Estelle M."/>
            <person name="Fawcett J.A."/>
            <person name="Gundlach H."/>
            <person name="Hanada K."/>
            <person name="Heyl A."/>
            <person name="Hicks K.A."/>
            <person name="Hugh J."/>
            <person name="Lohr M."/>
            <person name="Mayer K."/>
            <person name="Melkozernov A."/>
            <person name="Murata T."/>
            <person name="Nelson D."/>
            <person name="Pils B."/>
            <person name="Prigge M."/>
            <person name="Reiss B."/>
            <person name="Renner T."/>
            <person name="Rombauts S."/>
            <person name="Rushton P."/>
            <person name="Sanderfoot A."/>
            <person name="Schween G."/>
            <person name="Shiu S.-H."/>
            <person name="Stueber K."/>
            <person name="Theodoulou F.L."/>
            <person name="Tu H."/>
            <person name="Van de Peer Y."/>
            <person name="Verrier P.J."/>
            <person name="Waters E."/>
            <person name="Wood A."/>
            <person name="Yang L."/>
            <person name="Cove D."/>
            <person name="Cuming A."/>
            <person name="Hasebe M."/>
            <person name="Lucas S."/>
            <person name="Mishler D.B."/>
            <person name="Reski R."/>
            <person name="Grigoriev I."/>
            <person name="Quatrano R.S."/>
            <person name="Boore J.L."/>
        </authorList>
    </citation>
    <scope>NUCLEOTIDE SEQUENCE [LARGE SCALE GENOMIC DNA]</scope>
    <source>
        <strain evidence="2 3">cv. Gransden 2004</strain>
    </source>
</reference>
<protein>
    <submittedName>
        <fullName evidence="1 2">Uncharacterized protein</fullName>
    </submittedName>
</protein>
<evidence type="ECO:0000313" key="1">
    <source>
        <dbReference type="EMBL" id="PNR27723.1"/>
    </source>
</evidence>
<sequence>MHETLEVGVRQQVIISRDGARLTASKPTPQNQSLPLNNVRQIAKNTKLGHGSTSVDKICGSFEPLVLPILLTKQRFRALSRGVPNHESASKKSVCVLI</sequence>
<dbReference type="AlphaFoldDB" id="A0A2K1IEM3"/>
<proteinExistence type="predicted"/>
<dbReference type="EnsemblPlants" id="Pp3c25_12150V3.1">
    <property type="protein sequence ID" value="Pp3c25_12150V3.1"/>
    <property type="gene ID" value="Pp3c25_12150"/>
</dbReference>
<accession>A0A2K1IEM3</accession>
<dbReference type="Gramene" id="Pp3c25_12150V3.1">
    <property type="protein sequence ID" value="Pp3c25_12150V3.1"/>
    <property type="gene ID" value="Pp3c25_12150"/>
</dbReference>
<dbReference type="EMBL" id="ABEU02000025">
    <property type="protein sequence ID" value="PNR27723.1"/>
    <property type="molecule type" value="Genomic_DNA"/>
</dbReference>
<organism evidence="1">
    <name type="scientific">Physcomitrium patens</name>
    <name type="common">Spreading-leaved earth moss</name>
    <name type="synonym">Physcomitrella patens</name>
    <dbReference type="NCBI Taxonomy" id="3218"/>
    <lineage>
        <taxon>Eukaryota</taxon>
        <taxon>Viridiplantae</taxon>
        <taxon>Streptophyta</taxon>
        <taxon>Embryophyta</taxon>
        <taxon>Bryophyta</taxon>
        <taxon>Bryophytina</taxon>
        <taxon>Bryopsida</taxon>
        <taxon>Funariidae</taxon>
        <taxon>Funariales</taxon>
        <taxon>Funariaceae</taxon>
        <taxon>Physcomitrium</taxon>
    </lineage>
</organism>